<evidence type="ECO:0000313" key="9">
    <source>
        <dbReference type="Proteomes" id="UP000253104"/>
    </source>
</evidence>
<evidence type="ECO:0000259" key="7">
    <source>
        <dbReference type="Pfam" id="PF05840"/>
    </source>
</evidence>
<dbReference type="Pfam" id="PF05840">
    <property type="entry name" value="Phage_GPA"/>
    <property type="match status" value="1"/>
</dbReference>
<protein>
    <recommendedName>
        <fullName evidence="7">Replication gene A protein-like domain-containing protein</fullName>
    </recommendedName>
</protein>
<evidence type="ECO:0000256" key="2">
    <source>
        <dbReference type="ARBA" id="ARBA00009260"/>
    </source>
</evidence>
<evidence type="ECO:0000256" key="4">
    <source>
        <dbReference type="ARBA" id="ARBA00022722"/>
    </source>
</evidence>
<dbReference type="RefSeq" id="WP_114179922.1">
    <property type="nucleotide sequence ID" value="NZ_CP024903.1"/>
</dbReference>
<dbReference type="Proteomes" id="UP000253104">
    <property type="component" value="Chromosome mHSR5_B"/>
</dbReference>
<dbReference type="AlphaFoldDB" id="A0A2Z5N4A3"/>
<gene>
    <name evidence="8" type="ORF">CUJ89_24200</name>
</gene>
<keyword evidence="6" id="KW-0378">Hydrolase</keyword>
<keyword evidence="5" id="KW-0255">Endonuclease</keyword>
<feature type="domain" description="Replication gene A protein-like" evidence="7">
    <location>
        <begin position="130"/>
        <end position="415"/>
    </location>
</feature>
<evidence type="ECO:0000256" key="6">
    <source>
        <dbReference type="ARBA" id="ARBA00022801"/>
    </source>
</evidence>
<dbReference type="GO" id="GO:0004519">
    <property type="term" value="F:endonuclease activity"/>
    <property type="evidence" value="ECO:0007669"/>
    <property type="project" value="UniProtKB-KW"/>
</dbReference>
<dbReference type="GO" id="GO:0006260">
    <property type="term" value="P:DNA replication"/>
    <property type="evidence" value="ECO:0007669"/>
    <property type="project" value="UniProtKB-KW"/>
</dbReference>
<evidence type="ECO:0000256" key="1">
    <source>
        <dbReference type="ARBA" id="ARBA00003293"/>
    </source>
</evidence>
<keyword evidence="3" id="KW-0235">DNA replication</keyword>
<dbReference type="GO" id="GO:0016787">
    <property type="term" value="F:hydrolase activity"/>
    <property type="evidence" value="ECO:0007669"/>
    <property type="project" value="UniProtKB-KW"/>
</dbReference>
<dbReference type="InterPro" id="IPR008766">
    <property type="entry name" value="Replication_gene_A-like"/>
</dbReference>
<accession>A0A2Z5N4A3</accession>
<name>A0A2Z5N4A3_BURPY</name>
<proteinExistence type="inferred from homology"/>
<evidence type="ECO:0000313" key="8">
    <source>
        <dbReference type="EMBL" id="AXF23517.1"/>
    </source>
</evidence>
<dbReference type="EMBL" id="CP024903">
    <property type="protein sequence ID" value="AXF23517.1"/>
    <property type="molecule type" value="Genomic_DNA"/>
</dbReference>
<keyword evidence="4" id="KW-0540">Nuclease</keyword>
<dbReference type="OrthoDB" id="5568266at2"/>
<evidence type="ECO:0000256" key="5">
    <source>
        <dbReference type="ARBA" id="ARBA00022759"/>
    </source>
</evidence>
<sequence length="673" mass="76386">MGYLRLSTDEQWAGERLQGFPVRWRDRIDQQWRERHAARNIDARRTANLFLLDITSRLNALKLPLNADDATIREAAARKAAECLGLAPDYRCVKARRAALERVVRQFNCEPPMPIRVSARTGVIHGVMDEPAILRMTCAIWWRKRIRVMHAQYFEAAALALGFINAKMGAYVSDESLKRRAQQRARNDEILKNILATNEEGACFTLAELRDRSVSSPAVKRGELMTRIKGFEDIARELGHVGLFFTITCPSRMHRFTKGKKRIQGKRIGHNVRENPRYDGTLPKEAQTYLSAMFAKLRAYLSNRGVRWYGFRIAEPNHDGTPHWHFLVFFDPVLCRKRQGVRAPGQRGRVKSVFVRDEGAALMPRICAWIRRYALLDSPDERGAKHHRVDFKPIDWKRGTAAGYIAKYVAKNIDGFGIQDDMLGNAGLETSLRVDAWASTWRIRQFQQVGGPPVTTWREARRMDRVPEGAPSVLDEMYEAVNKLQHRDGEITPASWAKYVKANGGIHCRRDDRPVKLYREFESRVGRYGEAVGEVVKGLEASGIRFENDGIVVRRRFAHIIVRTVHHTWTIAPRKREAEESGFARAARAWTRVNNCTQDAAPSAAEIDDWLADYDRAGHVTVGASAPDPATDSATTLHVPHSARAADVIRISADDVRDWLADYDRAGSNTTSF</sequence>
<reference evidence="8 9" key="1">
    <citation type="journal article" date="2018" name="ISME J.">
        <title>Involvement of Burkholderiaceae and sulfurous volatiles in disease-suppressive soils.</title>
        <authorList>
            <person name="Carrion V.J."/>
            <person name="Cordovez V."/>
            <person name="Tyc O."/>
            <person name="Etalo D.W."/>
            <person name="de Bruijn I."/>
            <person name="de Jager V.C."/>
            <person name="Medema M.H."/>
            <person name="Eberl L."/>
            <person name="Raaijmakers J.M."/>
        </authorList>
    </citation>
    <scope>NUCLEOTIDE SEQUENCE [LARGE SCALE GENOMIC DNA]</scope>
    <source>
        <strain evidence="9">mHSR5</strain>
    </source>
</reference>
<comment type="function">
    <text evidence="1">Possible endonuclease which induces a single-strand cut and initiates DNA replication.</text>
</comment>
<evidence type="ECO:0000256" key="3">
    <source>
        <dbReference type="ARBA" id="ARBA00022705"/>
    </source>
</evidence>
<organism evidence="8 9">
    <name type="scientific">Burkholderia pyrrocinia</name>
    <name type="common">Pseudomonas pyrrocinia</name>
    <dbReference type="NCBI Taxonomy" id="60550"/>
    <lineage>
        <taxon>Bacteria</taxon>
        <taxon>Pseudomonadati</taxon>
        <taxon>Pseudomonadota</taxon>
        <taxon>Betaproteobacteria</taxon>
        <taxon>Burkholderiales</taxon>
        <taxon>Burkholderiaceae</taxon>
        <taxon>Burkholderia</taxon>
        <taxon>Burkholderia cepacia complex</taxon>
    </lineage>
</organism>
<comment type="similarity">
    <text evidence="2">Belongs to the phage GPA family.</text>
</comment>